<evidence type="ECO:0000256" key="1">
    <source>
        <dbReference type="SAM" id="Phobius"/>
    </source>
</evidence>
<feature type="transmembrane region" description="Helical" evidence="1">
    <location>
        <begin position="20"/>
        <end position="39"/>
    </location>
</feature>
<keyword evidence="1" id="KW-0812">Transmembrane</keyword>
<evidence type="ECO:0000313" key="3">
    <source>
        <dbReference type="Proteomes" id="UP000214688"/>
    </source>
</evidence>
<dbReference type="AlphaFoldDB" id="A0A223D4B2"/>
<proteinExistence type="predicted"/>
<name>A0A223D4B2_9BACL</name>
<evidence type="ECO:0008006" key="4">
    <source>
        <dbReference type="Google" id="ProtNLM"/>
    </source>
</evidence>
<dbReference type="RefSeq" id="WP_094237496.1">
    <property type="nucleotide sequence ID" value="NZ_CP022657.1"/>
</dbReference>
<gene>
    <name evidence="2" type="ORF">CIG75_15810</name>
</gene>
<feature type="transmembrane region" description="Helical" evidence="1">
    <location>
        <begin position="120"/>
        <end position="139"/>
    </location>
</feature>
<dbReference type="KEGG" id="tab:CIG75_15810"/>
<organism evidence="2 3">
    <name type="scientific">Tumebacillus algifaecis</name>
    <dbReference type="NCBI Taxonomy" id="1214604"/>
    <lineage>
        <taxon>Bacteria</taxon>
        <taxon>Bacillati</taxon>
        <taxon>Bacillota</taxon>
        <taxon>Bacilli</taxon>
        <taxon>Bacillales</taxon>
        <taxon>Alicyclobacillaceae</taxon>
        <taxon>Tumebacillus</taxon>
    </lineage>
</organism>
<feature type="transmembrane region" description="Helical" evidence="1">
    <location>
        <begin position="91"/>
        <end position="108"/>
    </location>
</feature>
<protein>
    <recommendedName>
        <fullName evidence="4">Prolipoprotein diacylglyceryl transferase</fullName>
    </recommendedName>
</protein>
<accession>A0A223D4B2</accession>
<dbReference type="Proteomes" id="UP000214688">
    <property type="component" value="Chromosome"/>
</dbReference>
<sequence>MSILPSGLHLGPIAFDDSGWVGLLLAFIVFLFVTKRMFIRRGGDGEKLTDVLLVMAAVWVLTPRLLSFVYAPVESFSHPILTLVGGQVPFGQWWGTAIALGYGFWQQRKHQFELRVAGDVVARAFVLGFAVYSLCYAVAGAPTNLPWAVTHGEQSYHPLNLYQAAVALGIFALRRSGAWSLLLFGAGMLLLSLLQVHPYTLFGLAMLQWLWLLLALVGLFVLIGLADQKVEKAA</sequence>
<feature type="transmembrane region" description="Helical" evidence="1">
    <location>
        <begin position="206"/>
        <end position="226"/>
    </location>
</feature>
<keyword evidence="3" id="KW-1185">Reference proteome</keyword>
<dbReference type="EMBL" id="CP022657">
    <property type="protein sequence ID" value="ASS76263.1"/>
    <property type="molecule type" value="Genomic_DNA"/>
</dbReference>
<keyword evidence="1" id="KW-0472">Membrane</keyword>
<reference evidence="2 3" key="1">
    <citation type="journal article" date="2015" name="Int. J. Syst. Evol. Microbiol.">
        <title>Tumebacillus algifaecis sp. nov., isolated from decomposing algal scum.</title>
        <authorList>
            <person name="Wu Y.F."/>
            <person name="Zhang B."/>
            <person name="Xing P."/>
            <person name="Wu Q.L."/>
            <person name="Liu S.J."/>
        </authorList>
    </citation>
    <scope>NUCLEOTIDE SEQUENCE [LARGE SCALE GENOMIC DNA]</scope>
    <source>
        <strain evidence="2 3">THMBR28</strain>
    </source>
</reference>
<dbReference type="OrthoDB" id="1796359at2"/>
<feature type="transmembrane region" description="Helical" evidence="1">
    <location>
        <begin position="181"/>
        <end position="200"/>
    </location>
</feature>
<evidence type="ECO:0000313" key="2">
    <source>
        <dbReference type="EMBL" id="ASS76263.1"/>
    </source>
</evidence>
<keyword evidence="1" id="KW-1133">Transmembrane helix</keyword>
<feature type="transmembrane region" description="Helical" evidence="1">
    <location>
        <begin position="51"/>
        <end position="71"/>
    </location>
</feature>